<comment type="caution">
    <text evidence="2">The sequence shown here is derived from an EMBL/GenBank/DDBJ whole genome shotgun (WGS) entry which is preliminary data.</text>
</comment>
<dbReference type="AlphaFoldDB" id="A0AAN6SAM9"/>
<protein>
    <submittedName>
        <fullName evidence="2">Uncharacterized protein</fullName>
    </submittedName>
</protein>
<feature type="signal peptide" evidence="1">
    <location>
        <begin position="1"/>
        <end position="20"/>
    </location>
</feature>
<accession>A0AAN6SAM9</accession>
<name>A0AAN6SAM9_9PEZI</name>
<organism evidence="2 3">
    <name type="scientific">Diplogelasinospora grovesii</name>
    <dbReference type="NCBI Taxonomy" id="303347"/>
    <lineage>
        <taxon>Eukaryota</taxon>
        <taxon>Fungi</taxon>
        <taxon>Dikarya</taxon>
        <taxon>Ascomycota</taxon>
        <taxon>Pezizomycotina</taxon>
        <taxon>Sordariomycetes</taxon>
        <taxon>Sordariomycetidae</taxon>
        <taxon>Sordariales</taxon>
        <taxon>Diplogelasinosporaceae</taxon>
        <taxon>Diplogelasinospora</taxon>
    </lineage>
</organism>
<feature type="chain" id="PRO_5042964589" evidence="1">
    <location>
        <begin position="21"/>
        <end position="322"/>
    </location>
</feature>
<gene>
    <name evidence="2" type="ORF">QBC46DRAFT_64192</name>
</gene>
<dbReference type="Proteomes" id="UP001303473">
    <property type="component" value="Unassembled WGS sequence"/>
</dbReference>
<evidence type="ECO:0000313" key="2">
    <source>
        <dbReference type="EMBL" id="KAK3946011.1"/>
    </source>
</evidence>
<keyword evidence="3" id="KW-1185">Reference proteome</keyword>
<sequence length="322" mass="31951">MRASAAAAALVPLFITLAAAAPTLASLIPRTKTTSCTTIVITSTAAVSAAAACPAAQVATVTVGAAPTSTANNTSGVAPEAVTPDAAAGVNVQSFAGSLGGPPPPVISSAGDRPFSVDGNTFVGLDAALGRSCDVQHNACANAANKGELEGGVGQCDQQSTECRQSSSKRRKRELSLGECTDPTILFQKSDDRNETAFIAANQNDFNHGSALNIGVIADFICQRLASPCQAGEEVQKTCSSASAAAVATDQDQKAADVFNGILGGNFLGEPETTAGNSGATTKTTITMGTGEGEGLATTGSVGLMGGAGTQGVTVLTFTSCS</sequence>
<dbReference type="EMBL" id="MU853753">
    <property type="protein sequence ID" value="KAK3946011.1"/>
    <property type="molecule type" value="Genomic_DNA"/>
</dbReference>
<keyword evidence="1" id="KW-0732">Signal</keyword>
<evidence type="ECO:0000256" key="1">
    <source>
        <dbReference type="SAM" id="SignalP"/>
    </source>
</evidence>
<evidence type="ECO:0000313" key="3">
    <source>
        <dbReference type="Proteomes" id="UP001303473"/>
    </source>
</evidence>
<reference evidence="3" key="1">
    <citation type="journal article" date="2023" name="Mol. Phylogenet. Evol.">
        <title>Genome-scale phylogeny and comparative genomics of the fungal order Sordariales.</title>
        <authorList>
            <person name="Hensen N."/>
            <person name="Bonometti L."/>
            <person name="Westerberg I."/>
            <person name="Brannstrom I.O."/>
            <person name="Guillou S."/>
            <person name="Cros-Aarteil S."/>
            <person name="Calhoun S."/>
            <person name="Haridas S."/>
            <person name="Kuo A."/>
            <person name="Mondo S."/>
            <person name="Pangilinan J."/>
            <person name="Riley R."/>
            <person name="LaButti K."/>
            <person name="Andreopoulos B."/>
            <person name="Lipzen A."/>
            <person name="Chen C."/>
            <person name="Yan M."/>
            <person name="Daum C."/>
            <person name="Ng V."/>
            <person name="Clum A."/>
            <person name="Steindorff A."/>
            <person name="Ohm R.A."/>
            <person name="Martin F."/>
            <person name="Silar P."/>
            <person name="Natvig D.O."/>
            <person name="Lalanne C."/>
            <person name="Gautier V."/>
            <person name="Ament-Velasquez S.L."/>
            <person name="Kruys A."/>
            <person name="Hutchinson M.I."/>
            <person name="Powell A.J."/>
            <person name="Barry K."/>
            <person name="Miller A.N."/>
            <person name="Grigoriev I.V."/>
            <person name="Debuchy R."/>
            <person name="Gladieux P."/>
            <person name="Hiltunen Thoren M."/>
            <person name="Johannesson H."/>
        </authorList>
    </citation>
    <scope>NUCLEOTIDE SEQUENCE [LARGE SCALE GENOMIC DNA]</scope>
    <source>
        <strain evidence="3">CBS 340.73</strain>
    </source>
</reference>
<proteinExistence type="predicted"/>